<reference evidence="4" key="1">
    <citation type="journal article" date="2020" name="Stud. Mycol.">
        <title>101 Dothideomycetes genomes: a test case for predicting lifestyles and emergence of pathogens.</title>
        <authorList>
            <person name="Haridas S."/>
            <person name="Albert R."/>
            <person name="Binder M."/>
            <person name="Bloem J."/>
            <person name="Labutti K."/>
            <person name="Salamov A."/>
            <person name="Andreopoulos B."/>
            <person name="Baker S."/>
            <person name="Barry K."/>
            <person name="Bills G."/>
            <person name="Bluhm B."/>
            <person name="Cannon C."/>
            <person name="Castanera R."/>
            <person name="Culley D."/>
            <person name="Daum C."/>
            <person name="Ezra D."/>
            <person name="Gonzalez J."/>
            <person name="Henrissat B."/>
            <person name="Kuo A."/>
            <person name="Liang C."/>
            <person name="Lipzen A."/>
            <person name="Lutzoni F."/>
            <person name="Magnuson J."/>
            <person name="Mondo S."/>
            <person name="Nolan M."/>
            <person name="Ohm R."/>
            <person name="Pangilinan J."/>
            <person name="Park H.-J."/>
            <person name="Ramirez L."/>
            <person name="Alfaro M."/>
            <person name="Sun H."/>
            <person name="Tritt A."/>
            <person name="Yoshinaga Y."/>
            <person name="Zwiers L.-H."/>
            <person name="Turgeon B."/>
            <person name="Goodwin S."/>
            <person name="Spatafora J."/>
            <person name="Crous P."/>
            <person name="Grigoriev I."/>
        </authorList>
    </citation>
    <scope>NUCLEOTIDE SEQUENCE</scope>
    <source>
        <strain evidence="4">CBS 115976</strain>
    </source>
</reference>
<dbReference type="EMBL" id="MU004231">
    <property type="protein sequence ID" value="KAF2672633.1"/>
    <property type="molecule type" value="Genomic_DNA"/>
</dbReference>
<feature type="coiled-coil region" evidence="1">
    <location>
        <begin position="289"/>
        <end position="344"/>
    </location>
</feature>
<evidence type="ECO:0000256" key="1">
    <source>
        <dbReference type="SAM" id="Coils"/>
    </source>
</evidence>
<gene>
    <name evidence="4" type="ORF">BT63DRAFT_450656</name>
</gene>
<evidence type="ECO:0000313" key="4">
    <source>
        <dbReference type="EMBL" id="KAF2672633.1"/>
    </source>
</evidence>
<feature type="transmembrane region" description="Helical" evidence="3">
    <location>
        <begin position="46"/>
        <end position="71"/>
    </location>
</feature>
<feature type="transmembrane region" description="Helical" evidence="3">
    <location>
        <begin position="21"/>
        <end position="40"/>
    </location>
</feature>
<evidence type="ECO:0000256" key="3">
    <source>
        <dbReference type="SAM" id="Phobius"/>
    </source>
</evidence>
<sequence length="441" mass="48671">MSCIFSIMEPVLSIFRSINDFILDTTLGVIWPYVFCSIFDCPVDSFFSVFCLLLIVILFFIVYALAIFPILSFRITCLFFETEPESSEADVDNPTDNTQTTMSDKSEATISSSAQIESKGKTENGITFIIRSIMSTLNMISAIRPSLIFSMLSFRRTIFIPATCVIVTALLVVAVHNSATTELRHHIREANMYIKQQKADINLKNAFIERLVQESRNQHRETQMLLHSNTAFKQSQAARSKELLESLAIVEVASDCQVNKIQKLLEVLAAAEDSTAVQAAKTKELPKSLAVAEATNNRQEEKIQKLSQILLAAVDAEAFQAAIVEELSRSLAAAEATNDSYIDEFLELSNLLAAAEDARILQAAQAEELAESLAVAEETIKCQGGKIRELAGFLAAAEDIKASQAAEIEELSKSLAETMAVLSILKDLGRKSRDIQLKYTS</sequence>
<evidence type="ECO:0008006" key="6">
    <source>
        <dbReference type="Google" id="ProtNLM"/>
    </source>
</evidence>
<feature type="compositionally biased region" description="Polar residues" evidence="2">
    <location>
        <begin position="94"/>
        <end position="116"/>
    </location>
</feature>
<keyword evidence="3" id="KW-1133">Transmembrane helix</keyword>
<proteinExistence type="predicted"/>
<feature type="transmembrane region" description="Helical" evidence="3">
    <location>
        <begin position="158"/>
        <end position="179"/>
    </location>
</feature>
<feature type="region of interest" description="Disordered" evidence="2">
    <location>
        <begin position="87"/>
        <end position="117"/>
    </location>
</feature>
<organism evidence="4 5">
    <name type="scientific">Microthyrium microscopicum</name>
    <dbReference type="NCBI Taxonomy" id="703497"/>
    <lineage>
        <taxon>Eukaryota</taxon>
        <taxon>Fungi</taxon>
        <taxon>Dikarya</taxon>
        <taxon>Ascomycota</taxon>
        <taxon>Pezizomycotina</taxon>
        <taxon>Dothideomycetes</taxon>
        <taxon>Dothideomycetes incertae sedis</taxon>
        <taxon>Microthyriales</taxon>
        <taxon>Microthyriaceae</taxon>
        <taxon>Microthyrium</taxon>
    </lineage>
</organism>
<dbReference type="Proteomes" id="UP000799302">
    <property type="component" value="Unassembled WGS sequence"/>
</dbReference>
<keyword evidence="3" id="KW-0472">Membrane</keyword>
<evidence type="ECO:0000313" key="5">
    <source>
        <dbReference type="Proteomes" id="UP000799302"/>
    </source>
</evidence>
<evidence type="ECO:0000256" key="2">
    <source>
        <dbReference type="SAM" id="MobiDB-lite"/>
    </source>
</evidence>
<accession>A0A6A6UMF7</accession>
<keyword evidence="3" id="KW-0812">Transmembrane</keyword>
<protein>
    <recommendedName>
        <fullName evidence="6">Transmembrane protein</fullName>
    </recommendedName>
</protein>
<keyword evidence="1" id="KW-0175">Coiled coil</keyword>
<dbReference type="AlphaFoldDB" id="A0A6A6UMF7"/>
<keyword evidence="5" id="KW-1185">Reference proteome</keyword>
<name>A0A6A6UMF7_9PEZI</name>